<evidence type="ECO:0000313" key="1">
    <source>
        <dbReference type="EMBL" id="MBW0587887.1"/>
    </source>
</evidence>
<accession>A0A9Q3Q9N2</accession>
<name>A0A9Q3Q9N2_9BASI</name>
<dbReference type="EMBL" id="AVOT02128563">
    <property type="protein sequence ID" value="MBW0587887.1"/>
    <property type="molecule type" value="Genomic_DNA"/>
</dbReference>
<comment type="caution">
    <text evidence="1">The sequence shown here is derived from an EMBL/GenBank/DDBJ whole genome shotgun (WGS) entry which is preliminary data.</text>
</comment>
<dbReference type="OrthoDB" id="2506917at2759"/>
<keyword evidence="2" id="KW-1185">Reference proteome</keyword>
<organism evidence="1 2">
    <name type="scientific">Austropuccinia psidii MF-1</name>
    <dbReference type="NCBI Taxonomy" id="1389203"/>
    <lineage>
        <taxon>Eukaryota</taxon>
        <taxon>Fungi</taxon>
        <taxon>Dikarya</taxon>
        <taxon>Basidiomycota</taxon>
        <taxon>Pucciniomycotina</taxon>
        <taxon>Pucciniomycetes</taxon>
        <taxon>Pucciniales</taxon>
        <taxon>Sphaerophragmiaceae</taxon>
        <taxon>Austropuccinia</taxon>
    </lineage>
</organism>
<protein>
    <submittedName>
        <fullName evidence="1">Uncharacterized protein</fullName>
    </submittedName>
</protein>
<gene>
    <name evidence="1" type="ORF">O181_127602</name>
</gene>
<sequence>MDEFCIPKPPVPPQAQIDEVNIYLDMIAYFEGLKRPSISPMELIYMAHQSPSGSNHAEESYNIFSDSDQQLKIFQHLILHFMISHVIFKAQASIEELSLNHTEQSKQVKKRKALCSNNQTSLVIVHSTPQVETSNADNDFDVETAKKKLVEYHSHHNFLPFVYYLILGVKGLFTAQKDHRNFSISNAILILCSFHLFHQHVKPPVPKELVWKNLSFLLKSFFSKGIKPFTYVRLVHPPSQHQLAQYFTSDF</sequence>
<dbReference type="Proteomes" id="UP000765509">
    <property type="component" value="Unassembled WGS sequence"/>
</dbReference>
<reference evidence="1" key="1">
    <citation type="submission" date="2021-03" db="EMBL/GenBank/DDBJ databases">
        <title>Draft genome sequence of rust myrtle Austropuccinia psidii MF-1, a brazilian biotype.</title>
        <authorList>
            <person name="Quecine M.C."/>
            <person name="Pachon D.M.R."/>
            <person name="Bonatelli M.L."/>
            <person name="Correr F.H."/>
            <person name="Franceschini L.M."/>
            <person name="Leite T.F."/>
            <person name="Margarido G.R.A."/>
            <person name="Almeida C.A."/>
            <person name="Ferrarezi J.A."/>
            <person name="Labate C.A."/>
        </authorList>
    </citation>
    <scope>NUCLEOTIDE SEQUENCE</scope>
    <source>
        <strain evidence="1">MF-1</strain>
    </source>
</reference>
<proteinExistence type="predicted"/>
<dbReference type="AlphaFoldDB" id="A0A9Q3Q9N2"/>
<evidence type="ECO:0000313" key="2">
    <source>
        <dbReference type="Proteomes" id="UP000765509"/>
    </source>
</evidence>